<dbReference type="AlphaFoldDB" id="A0A090MSE2"/>
<sequence length="210" mass="23598">MFKTKRDFALLTRLLACILSIGYAGPANAEEESIHASIGTSVRSPMGWVQFCRDNSAECSTTKTMPRAIVMTQEAWNDLLRVNRQVNEKIKPITDMDHWGTIEKWSYPTDGYGDCEEYVLQKRKILMSAGWPRESLLITVVHDKNDEGHAVLTVVSDKGDFILDNESSQILRWDATGYRYVKRQSQSDSNEWVALGTLAPTPATATTHGL</sequence>
<dbReference type="OrthoDB" id="7206808at2"/>
<reference evidence="2 3" key="1">
    <citation type="journal article" date="2014" name="Genome Announc.">
        <title>Genome Sequence of Afipia felis Strain 76713, Isolated in Hospital Water Using an Amoeba Co-Culture Procedure.</title>
        <authorList>
            <person name="Benamar S."/>
            <person name="La Scola B."/>
            <person name="Croce O."/>
        </authorList>
    </citation>
    <scope>NUCLEOTIDE SEQUENCE [LARGE SCALE GENOMIC DNA]</scope>
    <source>
        <strain evidence="2 3">76713</strain>
    </source>
</reference>
<dbReference type="InterPro" id="IPR010319">
    <property type="entry name" value="Transglutaminase-like_Cys_pept"/>
</dbReference>
<accession>A0A090MSE2</accession>
<evidence type="ECO:0008006" key="4">
    <source>
        <dbReference type="Google" id="ProtNLM"/>
    </source>
</evidence>
<dbReference type="RefSeq" id="WP_009340105.1">
    <property type="nucleotide sequence ID" value="NZ_CCAZ020000001.1"/>
</dbReference>
<keyword evidence="3" id="KW-1185">Reference proteome</keyword>
<gene>
    <name evidence="2" type="ORF">BN961_02558</name>
</gene>
<dbReference type="STRING" id="1035.BN961_02558"/>
<comment type="caution">
    <text evidence="2">The sequence shown here is derived from an EMBL/GenBank/DDBJ whole genome shotgun (WGS) entry which is preliminary data.</text>
</comment>
<evidence type="ECO:0000313" key="3">
    <source>
        <dbReference type="Proteomes" id="UP000035762"/>
    </source>
</evidence>
<keyword evidence="1" id="KW-0732">Signal</keyword>
<feature type="chain" id="PRO_5001860791" description="Transglutaminase" evidence="1">
    <location>
        <begin position="30"/>
        <end position="210"/>
    </location>
</feature>
<evidence type="ECO:0000256" key="1">
    <source>
        <dbReference type="SAM" id="SignalP"/>
    </source>
</evidence>
<dbReference type="PANTHER" id="PTHR39327:SF1">
    <property type="entry name" value="BLR5470 PROTEIN"/>
    <property type="match status" value="1"/>
</dbReference>
<name>A0A090MSE2_AFIFE</name>
<proteinExistence type="predicted"/>
<feature type="signal peptide" evidence="1">
    <location>
        <begin position="1"/>
        <end position="29"/>
    </location>
</feature>
<protein>
    <recommendedName>
        <fullName evidence="4">Transglutaminase</fullName>
    </recommendedName>
</protein>
<dbReference type="Gene3D" id="3.10.620.30">
    <property type="match status" value="1"/>
</dbReference>
<dbReference type="Proteomes" id="UP000035762">
    <property type="component" value="Unassembled WGS sequence"/>
</dbReference>
<dbReference type="EMBL" id="CCAZ020000001">
    <property type="protein sequence ID" value="CEG09137.1"/>
    <property type="molecule type" value="Genomic_DNA"/>
</dbReference>
<organism evidence="2 3">
    <name type="scientific">Afipia felis</name>
    <name type="common">Cat scratch disease bacillus</name>
    <dbReference type="NCBI Taxonomy" id="1035"/>
    <lineage>
        <taxon>Bacteria</taxon>
        <taxon>Pseudomonadati</taxon>
        <taxon>Pseudomonadota</taxon>
        <taxon>Alphaproteobacteria</taxon>
        <taxon>Hyphomicrobiales</taxon>
        <taxon>Nitrobacteraceae</taxon>
        <taxon>Afipia</taxon>
    </lineage>
</organism>
<dbReference type="Pfam" id="PF06035">
    <property type="entry name" value="Peptidase_C93"/>
    <property type="match status" value="1"/>
</dbReference>
<evidence type="ECO:0000313" key="2">
    <source>
        <dbReference type="EMBL" id="CEG09137.1"/>
    </source>
</evidence>
<dbReference type="PANTHER" id="PTHR39327">
    <property type="match status" value="1"/>
</dbReference>